<sequence length="371" mass="42532">MRFTKLSIISLLIFLVTTGCTPSHQQEDDQNLLSEEDNSTLHTEKESQDLQEVIKPISLDEMEFHSVAGWKNNQEILYITNNASGAAVFTYQIFNGQSDLFFQSEHPIVQVMANADQSLFLIHTSPSSYEAELIFMNQNGEVVYETSVASTELNYTWNHMVTSQLFVSSFNEDWTYHTYVIDPKKNSIVKDSIAVPFIQWIDETSYTTIEWDDSTPSLTAPLYRYNGQNQQEALVANEVVANTNYEGYITSIELGNEEGDAAVRFYRSDGLQKVGEMPTRLVSLYSDWSIPYHDLDVKNDIFYLLEVNIEKTSFSLVSYSIENKEKRTVLENIDNLPIRLSPKGDYALYGARLEKVIKLEDDRMEDLIIFK</sequence>
<dbReference type="Pfam" id="PF21101">
    <property type="entry name" value="YqgU"/>
    <property type="match status" value="1"/>
</dbReference>
<protein>
    <recommendedName>
        <fullName evidence="2">YqgU-like 6-bladed beta-propeller domain-containing protein</fullName>
    </recommendedName>
</protein>
<accession>A0A1L3MPX0</accession>
<evidence type="ECO:0000259" key="2">
    <source>
        <dbReference type="Pfam" id="PF21101"/>
    </source>
</evidence>
<proteinExistence type="predicted"/>
<dbReference type="STRING" id="1547283.A9C19_06320"/>
<evidence type="ECO:0000313" key="4">
    <source>
        <dbReference type="Proteomes" id="UP000181936"/>
    </source>
</evidence>
<organism evidence="3 4">
    <name type="scientific">Bacillus weihaiensis</name>
    <dbReference type="NCBI Taxonomy" id="1547283"/>
    <lineage>
        <taxon>Bacteria</taxon>
        <taxon>Bacillati</taxon>
        <taxon>Bacillota</taxon>
        <taxon>Bacilli</taxon>
        <taxon>Bacillales</taxon>
        <taxon>Bacillaceae</taxon>
        <taxon>Bacillus</taxon>
    </lineage>
</organism>
<dbReference type="InterPro" id="IPR048421">
    <property type="entry name" value="YqgU_beta-prop"/>
</dbReference>
<reference evidence="3 4" key="1">
    <citation type="journal article" date="2016" name="Sci. Rep.">
        <title>Complete genome sequence and transcriptomic analysis of a novel marine strain Bacillus weihaiensis reveals the mechanism of brown algae degradation.</title>
        <authorList>
            <person name="Zhu Y."/>
            <person name="Chen P."/>
            <person name="Bao Y."/>
            <person name="Men Y."/>
            <person name="Zeng Y."/>
            <person name="Yang J."/>
            <person name="Sun J."/>
            <person name="Sun Y."/>
        </authorList>
    </citation>
    <scope>NUCLEOTIDE SEQUENCE [LARGE SCALE GENOMIC DNA]</scope>
    <source>
        <strain evidence="3 4">Alg07</strain>
    </source>
</reference>
<evidence type="ECO:0000313" key="3">
    <source>
        <dbReference type="EMBL" id="APH04393.1"/>
    </source>
</evidence>
<dbReference type="KEGG" id="bwh:A9C19_06320"/>
<evidence type="ECO:0000256" key="1">
    <source>
        <dbReference type="SAM" id="SignalP"/>
    </source>
</evidence>
<name>A0A1L3MPX0_9BACI</name>
<feature type="chain" id="PRO_5012408301" description="YqgU-like 6-bladed beta-propeller domain-containing protein" evidence="1">
    <location>
        <begin position="26"/>
        <end position="371"/>
    </location>
</feature>
<dbReference type="AlphaFoldDB" id="A0A1L3MPX0"/>
<feature type="signal peptide" evidence="1">
    <location>
        <begin position="1"/>
        <end position="25"/>
    </location>
</feature>
<keyword evidence="1" id="KW-0732">Signal</keyword>
<gene>
    <name evidence="3" type="ORF">A9C19_06320</name>
</gene>
<dbReference type="EMBL" id="CP016020">
    <property type="protein sequence ID" value="APH04393.1"/>
    <property type="molecule type" value="Genomic_DNA"/>
</dbReference>
<dbReference type="Proteomes" id="UP000181936">
    <property type="component" value="Chromosome"/>
</dbReference>
<dbReference type="OrthoDB" id="2168335at2"/>
<feature type="domain" description="YqgU-like 6-bladed beta-propeller" evidence="2">
    <location>
        <begin position="92"/>
        <end position="350"/>
    </location>
</feature>
<keyword evidence="4" id="KW-1185">Reference proteome</keyword>
<dbReference type="PROSITE" id="PS51257">
    <property type="entry name" value="PROKAR_LIPOPROTEIN"/>
    <property type="match status" value="1"/>
</dbReference>
<dbReference type="RefSeq" id="WP_072579182.1">
    <property type="nucleotide sequence ID" value="NZ_CP016020.1"/>
</dbReference>